<organism evidence="3 4">
    <name type="scientific">Dactylonectria estremocensis</name>
    <dbReference type="NCBI Taxonomy" id="1079267"/>
    <lineage>
        <taxon>Eukaryota</taxon>
        <taxon>Fungi</taxon>
        <taxon>Dikarya</taxon>
        <taxon>Ascomycota</taxon>
        <taxon>Pezizomycotina</taxon>
        <taxon>Sordariomycetes</taxon>
        <taxon>Hypocreomycetidae</taxon>
        <taxon>Hypocreales</taxon>
        <taxon>Nectriaceae</taxon>
        <taxon>Dactylonectria</taxon>
    </lineage>
</organism>
<sequence>MYDLDAEAKQWNDQAQRFATFTGVIDPDPNDRFFLVMGMTGSGKSTFIARCVGQDVTTGHGLYSCTSEVQVYSFMYRGRRNYLIDTPGFNDTNRSDLDTLDFLATSLGASYANGVRIHGIIMLHPITDNRMNGSSLQNIEMMKAMCGFTNYKSLAIATTMWPKDPHLDEQQIFNDREHELQTNSRFFGTLIAQGASLFRHNESENGNLIDEARSAKRIRELVDQDMTLGETKAGRAVAGELYKARQEHESQIRDIKLALKGTMAKMDNEHAAQLQELGIETEAEMKKIQREQKALNKSMQDLHKREKKVWEQKMEALEKKFQDRVAEKEQELYDMEESLAELRKDMARQSLPHRQETQIAREDEEYEEMVDNTRKELIQARNAQQAFHEQKKTNVVNGLVNGVAAGTTSGIIAAVAAGGLICSVM</sequence>
<reference evidence="3" key="1">
    <citation type="journal article" date="2021" name="Nat. Commun.">
        <title>Genetic determinants of endophytism in the Arabidopsis root mycobiome.</title>
        <authorList>
            <person name="Mesny F."/>
            <person name="Miyauchi S."/>
            <person name="Thiergart T."/>
            <person name="Pickel B."/>
            <person name="Atanasova L."/>
            <person name="Karlsson M."/>
            <person name="Huettel B."/>
            <person name="Barry K.W."/>
            <person name="Haridas S."/>
            <person name="Chen C."/>
            <person name="Bauer D."/>
            <person name="Andreopoulos W."/>
            <person name="Pangilinan J."/>
            <person name="LaButti K."/>
            <person name="Riley R."/>
            <person name="Lipzen A."/>
            <person name="Clum A."/>
            <person name="Drula E."/>
            <person name="Henrissat B."/>
            <person name="Kohler A."/>
            <person name="Grigoriev I.V."/>
            <person name="Martin F.M."/>
            <person name="Hacquard S."/>
        </authorList>
    </citation>
    <scope>NUCLEOTIDE SEQUENCE</scope>
    <source>
        <strain evidence="3">MPI-CAGE-AT-0021</strain>
    </source>
</reference>
<dbReference type="SUPFAM" id="SSF52540">
    <property type="entry name" value="P-loop containing nucleoside triphosphate hydrolases"/>
    <property type="match status" value="1"/>
</dbReference>
<dbReference type="OrthoDB" id="8954335at2759"/>
<dbReference type="GO" id="GO:0016787">
    <property type="term" value="F:hydrolase activity"/>
    <property type="evidence" value="ECO:0007669"/>
    <property type="project" value="UniProtKB-KW"/>
</dbReference>
<dbReference type="GO" id="GO:0005525">
    <property type="term" value="F:GTP binding"/>
    <property type="evidence" value="ECO:0007669"/>
    <property type="project" value="InterPro"/>
</dbReference>
<dbReference type="InterPro" id="IPR027417">
    <property type="entry name" value="P-loop_NTPase"/>
</dbReference>
<accession>A0A9P9ICI7</accession>
<evidence type="ECO:0000259" key="2">
    <source>
        <dbReference type="Pfam" id="PF01926"/>
    </source>
</evidence>
<keyword evidence="3" id="KW-0378">Hydrolase</keyword>
<gene>
    <name evidence="3" type="ORF">B0J13DRAFT_630822</name>
</gene>
<dbReference type="Pfam" id="PF01926">
    <property type="entry name" value="MMR_HSR1"/>
    <property type="match status" value="1"/>
</dbReference>
<evidence type="ECO:0000256" key="1">
    <source>
        <dbReference type="SAM" id="Coils"/>
    </source>
</evidence>
<dbReference type="EMBL" id="JAGMUU010000041">
    <property type="protein sequence ID" value="KAH7114769.1"/>
    <property type="molecule type" value="Genomic_DNA"/>
</dbReference>
<proteinExistence type="predicted"/>
<evidence type="ECO:0000313" key="3">
    <source>
        <dbReference type="EMBL" id="KAH7114769.1"/>
    </source>
</evidence>
<dbReference type="AlphaFoldDB" id="A0A9P9ICI7"/>
<dbReference type="Gene3D" id="3.40.50.300">
    <property type="entry name" value="P-loop containing nucleotide triphosphate hydrolases"/>
    <property type="match status" value="1"/>
</dbReference>
<dbReference type="Proteomes" id="UP000717696">
    <property type="component" value="Unassembled WGS sequence"/>
</dbReference>
<feature type="coiled-coil region" evidence="1">
    <location>
        <begin position="271"/>
        <end position="383"/>
    </location>
</feature>
<protein>
    <submittedName>
        <fullName evidence="3">P-loop containing nucleoside triphosphate hydrolase protein</fullName>
    </submittedName>
</protein>
<evidence type="ECO:0000313" key="4">
    <source>
        <dbReference type="Proteomes" id="UP000717696"/>
    </source>
</evidence>
<keyword evidence="1" id="KW-0175">Coiled coil</keyword>
<name>A0A9P9ICI7_9HYPO</name>
<dbReference type="InterPro" id="IPR006073">
    <property type="entry name" value="GTP-bd"/>
</dbReference>
<keyword evidence="4" id="KW-1185">Reference proteome</keyword>
<feature type="domain" description="G" evidence="2">
    <location>
        <begin position="35"/>
        <end position="90"/>
    </location>
</feature>
<comment type="caution">
    <text evidence="3">The sequence shown here is derived from an EMBL/GenBank/DDBJ whole genome shotgun (WGS) entry which is preliminary data.</text>
</comment>